<dbReference type="SUPFAM" id="SSF53448">
    <property type="entry name" value="Nucleotide-diphospho-sugar transferases"/>
    <property type="match status" value="1"/>
</dbReference>
<organism evidence="4 5">
    <name type="scientific">Mesorhizobium amorphae CCNWGS0123</name>
    <dbReference type="NCBI Taxonomy" id="1082933"/>
    <lineage>
        <taxon>Bacteria</taxon>
        <taxon>Pseudomonadati</taxon>
        <taxon>Pseudomonadota</taxon>
        <taxon>Alphaproteobacteria</taxon>
        <taxon>Hyphomicrobiales</taxon>
        <taxon>Phyllobacteriaceae</taxon>
        <taxon>Mesorhizobium</taxon>
    </lineage>
</organism>
<dbReference type="STRING" id="1082933.A6B35_09975"/>
<proteinExistence type="predicted"/>
<dbReference type="Pfam" id="PF02709">
    <property type="entry name" value="Glyco_transf_7C"/>
    <property type="match status" value="1"/>
</dbReference>
<evidence type="ECO:0000259" key="2">
    <source>
        <dbReference type="Pfam" id="PF00535"/>
    </source>
</evidence>
<sequence>MLDQLQNSGIAVLNDAPIGRHATIIIVGVPRSGTTMVAKALGALGVYLGADLDEAIQEDLRLAKAIEDTPADISLVIEAYNSAHDVWAFKRPTAYQTLDASWFRNPRFIIPFRDPVAIAKREEISMVFDFRDQLRRAALWSIDLADFTLRQTAPLMLVSYEKALLKPERFVDELAQFSGIDASEAMRRAASIVVKPSPADYVKGSQVRLSQAAISDVAVILPFYNGSKYVRRAVESVQRQSLAPAEFVVVNDGSKPEEAEFLHALAEELGFRVVDQKNGGQGAARNAGVAATVSPYICLLDQDDFFLPDHIEVLRAAVQDNERFGWAYADLMEADGDGNIVRSTVIKAHSSHPKADIFNMLSGDMFVLPSASIISRAAFKAVQGFDPQFMGYEDDDLFLRMFRAGFTNTFIDRAVTVWCINSESTSYSIRMSRSRWRFLKKVYQTFPSDPVRSRYVLRDVLVPRFNPSIVGEAFQAVARPNSVRGRTLAPHADELISILRDYKDLVLREPWVSSGTKCKIFVRAILISTRSRLLNEAAQFCAAAFRWVRGR</sequence>
<dbReference type="Gene3D" id="3.40.50.300">
    <property type="entry name" value="P-loop containing nucleotide triphosphate hydrolases"/>
    <property type="match status" value="1"/>
</dbReference>
<dbReference type="eggNOG" id="COG3551">
    <property type="taxonomic scope" value="Bacteria"/>
</dbReference>
<dbReference type="InterPro" id="IPR029044">
    <property type="entry name" value="Nucleotide-diphossugar_trans"/>
</dbReference>
<protein>
    <submittedName>
        <fullName evidence="4">Family 2 glycosyl transferase</fullName>
    </submittedName>
</protein>
<dbReference type="GO" id="GO:0016758">
    <property type="term" value="F:hexosyltransferase activity"/>
    <property type="evidence" value="ECO:0007669"/>
    <property type="project" value="UniProtKB-ARBA"/>
</dbReference>
<dbReference type="EMBL" id="AGSN01000140">
    <property type="protein sequence ID" value="EHH09994.1"/>
    <property type="molecule type" value="Genomic_DNA"/>
</dbReference>
<keyword evidence="1 4" id="KW-0808">Transferase</keyword>
<dbReference type="InterPro" id="IPR027791">
    <property type="entry name" value="Galactosyl_T_C"/>
</dbReference>
<dbReference type="eggNOG" id="COG1216">
    <property type="taxonomic scope" value="Bacteria"/>
</dbReference>
<evidence type="ECO:0000313" key="4">
    <source>
        <dbReference type="EMBL" id="EHH09994.1"/>
    </source>
</evidence>
<dbReference type="InterPro" id="IPR001173">
    <property type="entry name" value="Glyco_trans_2-like"/>
</dbReference>
<evidence type="ECO:0000313" key="5">
    <source>
        <dbReference type="Proteomes" id="UP000002949"/>
    </source>
</evidence>
<dbReference type="AlphaFoldDB" id="G6YE53"/>
<dbReference type="PATRIC" id="fig|1082933.3.peg.4141"/>
<dbReference type="SUPFAM" id="SSF52540">
    <property type="entry name" value="P-loop containing nucleoside triphosphate hydrolases"/>
    <property type="match status" value="1"/>
</dbReference>
<dbReference type="Gene3D" id="3.90.550.10">
    <property type="entry name" value="Spore Coat Polysaccharide Biosynthesis Protein SpsA, Chain A"/>
    <property type="match status" value="1"/>
</dbReference>
<dbReference type="PANTHER" id="PTHR22916:SF3">
    <property type="entry name" value="UDP-GLCNAC:BETAGAL BETA-1,3-N-ACETYLGLUCOSAMINYLTRANSFERASE-LIKE PROTEIN 1"/>
    <property type="match status" value="1"/>
</dbReference>
<reference evidence="4 5" key="1">
    <citation type="journal article" date="2012" name="J. Bacteriol.">
        <title>Draft Genome Sequence of Plant Growth-Promoting Rhizobium Mesorhizobium amorphae, Isolated from Zinc-Lead Mine Tailings.</title>
        <authorList>
            <person name="Hao X."/>
            <person name="Lin Y."/>
            <person name="Johnstone L."/>
            <person name="Baltrus D.A."/>
            <person name="Miller S.J."/>
            <person name="Wei G."/>
            <person name="Rensing C."/>
        </authorList>
    </citation>
    <scope>NUCLEOTIDE SEQUENCE [LARGE SCALE GENOMIC DNA]</scope>
    <source>
        <strain evidence="4 5">CCNWGS0123</strain>
    </source>
</reference>
<keyword evidence="5" id="KW-1185">Reference proteome</keyword>
<feature type="domain" description="Glycosyltransferase 2-like" evidence="2">
    <location>
        <begin position="219"/>
        <end position="323"/>
    </location>
</feature>
<evidence type="ECO:0000259" key="3">
    <source>
        <dbReference type="Pfam" id="PF02709"/>
    </source>
</evidence>
<dbReference type="InterPro" id="IPR027417">
    <property type="entry name" value="P-loop_NTPase"/>
</dbReference>
<dbReference type="Proteomes" id="UP000002949">
    <property type="component" value="Unassembled WGS sequence"/>
</dbReference>
<feature type="domain" description="Galactosyltransferase C-terminal" evidence="3">
    <location>
        <begin position="372"/>
        <end position="411"/>
    </location>
</feature>
<accession>G6YE53</accession>
<name>G6YE53_9HYPH</name>
<dbReference type="PANTHER" id="PTHR22916">
    <property type="entry name" value="GLYCOSYLTRANSFERASE"/>
    <property type="match status" value="1"/>
</dbReference>
<dbReference type="CDD" id="cd00761">
    <property type="entry name" value="Glyco_tranf_GTA_type"/>
    <property type="match status" value="1"/>
</dbReference>
<dbReference type="Pfam" id="PF00535">
    <property type="entry name" value="Glycos_transf_2"/>
    <property type="match status" value="1"/>
</dbReference>
<evidence type="ECO:0000256" key="1">
    <source>
        <dbReference type="ARBA" id="ARBA00022679"/>
    </source>
</evidence>
<gene>
    <name evidence="4" type="ORF">MEA186_21229</name>
</gene>